<name>A0A1Z5YUU2_9PROT</name>
<comment type="caution">
    <text evidence="2">The sequence shown here is derived from an EMBL/GenBank/DDBJ whole genome shotgun (WGS) entry which is preliminary data.</text>
</comment>
<organism evidence="2 3">
    <name type="scientific">Acetobacter cibinongensis</name>
    <dbReference type="NCBI Taxonomy" id="146475"/>
    <lineage>
        <taxon>Bacteria</taxon>
        <taxon>Pseudomonadati</taxon>
        <taxon>Pseudomonadota</taxon>
        <taxon>Alphaproteobacteria</taxon>
        <taxon>Acetobacterales</taxon>
        <taxon>Acetobacteraceae</taxon>
        <taxon>Acetobacter</taxon>
    </lineage>
</organism>
<evidence type="ECO:0000256" key="1">
    <source>
        <dbReference type="SAM" id="MobiDB-lite"/>
    </source>
</evidence>
<evidence type="ECO:0000313" key="2">
    <source>
        <dbReference type="EMBL" id="OUJ02392.1"/>
    </source>
</evidence>
<protein>
    <submittedName>
        <fullName evidence="2">Uncharacterized protein</fullName>
    </submittedName>
</protein>
<feature type="region of interest" description="Disordered" evidence="1">
    <location>
        <begin position="794"/>
        <end position="815"/>
    </location>
</feature>
<gene>
    <name evidence="2" type="ORF">HK14_05945</name>
</gene>
<reference evidence="2 3" key="1">
    <citation type="submission" date="2014-06" db="EMBL/GenBank/DDBJ databases">
        <authorList>
            <person name="Ju J."/>
            <person name="Zhang J."/>
        </authorList>
    </citation>
    <scope>NUCLEOTIDE SEQUENCE [LARGE SCALE GENOMIC DNA]</scope>
    <source>
        <strain evidence="2 3">DsW_47</strain>
    </source>
</reference>
<dbReference type="EMBL" id="JOMQ01000029">
    <property type="protein sequence ID" value="OUJ02392.1"/>
    <property type="molecule type" value="Genomic_DNA"/>
</dbReference>
<dbReference type="AlphaFoldDB" id="A0A1Z5YUU2"/>
<evidence type="ECO:0000313" key="3">
    <source>
        <dbReference type="Proteomes" id="UP000196086"/>
    </source>
</evidence>
<proteinExistence type="predicted"/>
<dbReference type="Proteomes" id="UP000196086">
    <property type="component" value="Unassembled WGS sequence"/>
</dbReference>
<accession>A0A1Z5YUU2</accession>
<sequence>MGLVVVACSVSVPLAGCGALLVRMMFGPVNITPLVRPFLPLTVQEGAPGQSPATTLTLKHAQLRWDSLHDGLGAPLVLSLRNVQMQKADHSAPDVIEQADATLDPLALARGAIGLRMLDVSGVHLALRRGKDGSVTLAALKPDQHPTQDKTAKTPVVPDFLDITRLSLHNATVTMDDQLTGTHWTAAPVEGDVTLTQTDGKYGVTGTGSLTLTGAKSGARLNLTATGTRMPDKTVQWHIALAPAQPAQFAVLTPALATVKNTVALTADAVFAPAPGSTWLLPTTLDLTADIGAGPLEAAHSRFLLKHGHAAVHVDLNHQSGTHVPAILAVKDLTLDLLDPDKPDAPEKGVSIQARGTLNASDLVSPQALAGQVDVDIPHVDFDNIAQFWPTKMAKGGREWVMKNITTGQARDLHVTLALHSAQGWKGLDVTGATGGVDATGLTVHWLRPISPLLGMDAHLSVSDLDTLKITFDHGYQLVNLADKNVGATGVGRVDAGAGSMTIFGLTKKDQTATIATELHGNLRDILALLAEPRLHLLSRHPLSFTAPSGKATAAFTLSLPLESDVTTDQMSVDAHATVTQTHLGNVVMGRAITNGSFKINATTEKMDLNGHAALGGLPADVAYFMDFRSLKPTEVSEKAHVLAHITPASAASAGFAAGDHFDGSATLAVDYAKLENKQATVGLNLDLTPAKIRIPLWHKVAGRAAKASADLNLFDGTITGVDNLSASGPNLAVKGHAFLQPNKAPELLISSFHIERSQGHARLILPYNTPDKTIQVGVYASMLDLTPLLENDPATPAPAGKTTGGYHVPEAASGTLHGPPGNAWVIDLQSDALLYNYTKPALSMVKGHFEHNGLRLEKMQFSMSGPAPATMHLAPEGAKRSLHVTIPDMGGFLTAFNIMPNVKGGHASLEGTFDDTLAAAPFSGVLKVSPFVLAKAPETVLLARNLSLYGWINSRKSPEFEITHLSMPVTFSDGVLRIHDSSTGNDALGATLEGNIDLDHGKLDLDGTVVPIFALNRLPGRLPGIGRLFSPEKNGGLLAMTFNLSGKLDKPDFHVNPLSILLPGLLRKIF</sequence>